<organism evidence="3 4">
    <name type="scientific">Sinomonas cellulolyticus</name>
    <dbReference type="NCBI Taxonomy" id="2801916"/>
    <lineage>
        <taxon>Bacteria</taxon>
        <taxon>Bacillati</taxon>
        <taxon>Actinomycetota</taxon>
        <taxon>Actinomycetes</taxon>
        <taxon>Micrococcales</taxon>
        <taxon>Micrococcaceae</taxon>
        <taxon>Sinomonas</taxon>
    </lineage>
</organism>
<reference evidence="3 4" key="1">
    <citation type="submission" date="2021-01" db="EMBL/GenBank/DDBJ databases">
        <title>Genome public.</title>
        <authorList>
            <person name="Liu C."/>
            <person name="Sun Q."/>
        </authorList>
    </citation>
    <scope>NUCLEOTIDE SEQUENCE [LARGE SCALE GENOMIC DNA]</scope>
    <source>
        <strain evidence="3 4">JC656</strain>
    </source>
</reference>
<keyword evidence="2" id="KW-0503">Monooxygenase</keyword>
<proteinExistence type="inferred from homology"/>
<keyword evidence="2" id="KW-0408">Iron</keyword>
<keyword evidence="2" id="KW-0479">Metal-binding</keyword>
<dbReference type="EMBL" id="JAERRC010000046">
    <property type="protein sequence ID" value="MBL0707185.1"/>
    <property type="molecule type" value="Genomic_DNA"/>
</dbReference>
<dbReference type="InterPro" id="IPR036396">
    <property type="entry name" value="Cyt_P450_sf"/>
</dbReference>
<dbReference type="PANTHER" id="PTHR46696:SF6">
    <property type="entry name" value="P450, PUTATIVE (EUROFUNG)-RELATED"/>
    <property type="match status" value="1"/>
</dbReference>
<keyword evidence="2" id="KW-0560">Oxidoreductase</keyword>
<sequence length="402" mass="44383">MDESDFDPMTPEFISRPVEALDDLRATRPVAHSTNWGGFWALLNRDDVVAAGRNHGQFRNFPRHVVPGNLTSNTRPLMHVDQPEHTVYRTPIQEVLNSEALRAEVVDVVRARARTLVAELVANGSGDLCRGYAQPLMGEAIVSVFHIEDVTGDEFDDVVHEYTTSGQSAAVVGRDEDRDKMFAYNRWMEDVAQRLLDDRRLAPRDPATDLATALVALEADGRAPDEAKLIGALRQPFVIVWLATSHALANMFLRLLTDRGLQRRLREEPDLIAASVDEFLRMDQPQLGFARTASEEIEIGGRTIEAGAPVALVFPAANRDPKYFDDPHTFRIGRSPNPHLAFGVGIHSCPGHKIAKAIVEVALTELITGTGDLDLSVDRADLPLEHWPFHAPLALPTEVGAP</sequence>
<keyword evidence="2" id="KW-0349">Heme</keyword>
<accession>A0ABS1K6R8</accession>
<keyword evidence="4" id="KW-1185">Reference proteome</keyword>
<evidence type="ECO:0000313" key="3">
    <source>
        <dbReference type="EMBL" id="MBL0707185.1"/>
    </source>
</evidence>
<evidence type="ECO:0000256" key="2">
    <source>
        <dbReference type="RuleBase" id="RU000461"/>
    </source>
</evidence>
<dbReference type="SUPFAM" id="SSF48264">
    <property type="entry name" value="Cytochrome P450"/>
    <property type="match status" value="1"/>
</dbReference>
<dbReference type="Pfam" id="PF00067">
    <property type="entry name" value="p450"/>
    <property type="match status" value="1"/>
</dbReference>
<comment type="caution">
    <text evidence="3">The sequence shown here is derived from an EMBL/GenBank/DDBJ whole genome shotgun (WGS) entry which is preliminary data.</text>
</comment>
<protein>
    <submittedName>
        <fullName evidence="3">Cytochrome P450</fullName>
    </submittedName>
</protein>
<dbReference type="InterPro" id="IPR017972">
    <property type="entry name" value="Cyt_P450_CS"/>
</dbReference>
<name>A0ABS1K6R8_9MICC</name>
<evidence type="ECO:0000256" key="1">
    <source>
        <dbReference type="ARBA" id="ARBA00010617"/>
    </source>
</evidence>
<dbReference type="Gene3D" id="1.10.630.10">
    <property type="entry name" value="Cytochrome P450"/>
    <property type="match status" value="1"/>
</dbReference>
<dbReference type="PANTHER" id="PTHR46696">
    <property type="entry name" value="P450, PUTATIVE (EUROFUNG)-RELATED"/>
    <property type="match status" value="1"/>
</dbReference>
<dbReference type="InterPro" id="IPR002397">
    <property type="entry name" value="Cyt_P450_B"/>
</dbReference>
<dbReference type="Proteomes" id="UP000639051">
    <property type="component" value="Unassembled WGS sequence"/>
</dbReference>
<dbReference type="PRINTS" id="PR00359">
    <property type="entry name" value="BP450"/>
</dbReference>
<evidence type="ECO:0000313" key="4">
    <source>
        <dbReference type="Proteomes" id="UP000639051"/>
    </source>
</evidence>
<comment type="similarity">
    <text evidence="1 2">Belongs to the cytochrome P450 family.</text>
</comment>
<gene>
    <name evidence="3" type="ORF">JJE72_16955</name>
</gene>
<dbReference type="PROSITE" id="PS00086">
    <property type="entry name" value="CYTOCHROME_P450"/>
    <property type="match status" value="1"/>
</dbReference>
<dbReference type="InterPro" id="IPR001128">
    <property type="entry name" value="Cyt_P450"/>
</dbReference>